<dbReference type="PANTHER" id="PTHR43355">
    <property type="entry name" value="FLAVIN REDUCTASE (NADPH)"/>
    <property type="match status" value="1"/>
</dbReference>
<keyword evidence="3" id="KW-1185">Reference proteome</keyword>
<dbReference type="STRING" id="1379870.SD10_02135"/>
<evidence type="ECO:0000313" key="2">
    <source>
        <dbReference type="EMBL" id="AKD53878.1"/>
    </source>
</evidence>
<dbReference type="Pfam" id="PF13460">
    <property type="entry name" value="NAD_binding_10"/>
    <property type="match status" value="1"/>
</dbReference>
<dbReference type="GO" id="GO:0016646">
    <property type="term" value="F:oxidoreductase activity, acting on the CH-NH group of donors, NAD or NADP as acceptor"/>
    <property type="evidence" value="ECO:0007669"/>
    <property type="project" value="TreeGrafter"/>
</dbReference>
<evidence type="ECO:0000313" key="3">
    <source>
        <dbReference type="Proteomes" id="UP000033054"/>
    </source>
</evidence>
<dbReference type="InterPro" id="IPR051606">
    <property type="entry name" value="Polyketide_Oxido-like"/>
</dbReference>
<organism evidence="2 3">
    <name type="scientific">Spirosoma radiotolerans</name>
    <dbReference type="NCBI Taxonomy" id="1379870"/>
    <lineage>
        <taxon>Bacteria</taxon>
        <taxon>Pseudomonadati</taxon>
        <taxon>Bacteroidota</taxon>
        <taxon>Cytophagia</taxon>
        <taxon>Cytophagales</taxon>
        <taxon>Cytophagaceae</taxon>
        <taxon>Spirosoma</taxon>
    </lineage>
</organism>
<dbReference type="CDD" id="cd05244">
    <property type="entry name" value="BVR-B_like_SDR_a"/>
    <property type="match status" value="1"/>
</dbReference>
<dbReference type="InterPro" id="IPR036291">
    <property type="entry name" value="NAD(P)-bd_dom_sf"/>
</dbReference>
<dbReference type="InterPro" id="IPR016040">
    <property type="entry name" value="NAD(P)-bd_dom"/>
</dbReference>
<gene>
    <name evidence="2" type="ORF">SD10_02135</name>
</gene>
<name>A0A0E3ZRZ8_9BACT</name>
<dbReference type="AlphaFoldDB" id="A0A0E3ZRZ8"/>
<protein>
    <recommendedName>
        <fullName evidence="1">NAD(P)-binding domain-containing protein</fullName>
    </recommendedName>
</protein>
<reference evidence="2 3" key="1">
    <citation type="journal article" date="2014" name="Curr. Microbiol.">
        <title>Spirosoma radiotolerans sp. nov., a gamma-radiation-resistant bacterium isolated from gamma ray-irradiated soil.</title>
        <authorList>
            <person name="Lee J.J."/>
            <person name="Srinivasan S."/>
            <person name="Lim S."/>
            <person name="Joe M."/>
            <person name="Im S."/>
            <person name="Bae S.I."/>
            <person name="Park K.R."/>
            <person name="Han J.H."/>
            <person name="Park S.H."/>
            <person name="Joo B.M."/>
            <person name="Park S.J."/>
            <person name="Kim M.K."/>
        </authorList>
    </citation>
    <scope>NUCLEOTIDE SEQUENCE [LARGE SCALE GENOMIC DNA]</scope>
    <source>
        <strain evidence="2 3">DG5A</strain>
    </source>
</reference>
<dbReference type="PATRIC" id="fig|1379870.5.peg.476"/>
<evidence type="ECO:0000259" key="1">
    <source>
        <dbReference type="Pfam" id="PF13460"/>
    </source>
</evidence>
<dbReference type="Proteomes" id="UP000033054">
    <property type="component" value="Chromosome"/>
</dbReference>
<dbReference type="PANTHER" id="PTHR43355:SF2">
    <property type="entry name" value="FLAVIN REDUCTASE (NADPH)"/>
    <property type="match status" value="1"/>
</dbReference>
<dbReference type="SUPFAM" id="SSF51735">
    <property type="entry name" value="NAD(P)-binding Rossmann-fold domains"/>
    <property type="match status" value="1"/>
</dbReference>
<dbReference type="HOGENOM" id="CLU_025711_4_5_10"/>
<dbReference type="RefSeq" id="WP_046375473.1">
    <property type="nucleotide sequence ID" value="NZ_CP010429.1"/>
</dbReference>
<dbReference type="KEGG" id="srd:SD10_02135"/>
<sequence>MNIAIFGANGGTGSELVKQALERGHQVTAIVRKPESYRLTHERLRVTAGDAMKPDTFTQALKQQNAVISALGVSSFRESLKPMTFHRETAHNIIEQMKRQGVSRLVCLTSVGVLDKPIGPLFYLWLIKPLLKHKYEDMRQLEKTVRHSGLDWTIVRPFRLTDGPRTGQYRVAANGVLDDAGSIARSDIADFILNQLDIPQYVHKTPAIGY</sequence>
<dbReference type="Gene3D" id="3.40.50.720">
    <property type="entry name" value="NAD(P)-binding Rossmann-like Domain"/>
    <property type="match status" value="1"/>
</dbReference>
<feature type="domain" description="NAD(P)-binding" evidence="1">
    <location>
        <begin position="7"/>
        <end position="197"/>
    </location>
</feature>
<dbReference type="EMBL" id="CP010429">
    <property type="protein sequence ID" value="AKD53878.1"/>
    <property type="molecule type" value="Genomic_DNA"/>
</dbReference>
<proteinExistence type="predicted"/>
<dbReference type="OrthoDB" id="9790734at2"/>
<accession>A0A0E3ZRZ8</accession>